<dbReference type="PANTHER" id="PTHR23354:SF69">
    <property type="entry name" value="OXIDATION RESISTANCE PROTEIN 1"/>
    <property type="match status" value="1"/>
</dbReference>
<dbReference type="SUPFAM" id="SSF54106">
    <property type="entry name" value="LysM domain"/>
    <property type="match status" value="1"/>
</dbReference>
<evidence type="ECO:0000256" key="2">
    <source>
        <dbReference type="ARBA" id="ARBA00009540"/>
    </source>
</evidence>
<evidence type="ECO:0000256" key="4">
    <source>
        <dbReference type="ARBA" id="ARBA00037112"/>
    </source>
</evidence>
<dbReference type="Pfam" id="PF07534">
    <property type="entry name" value="TLD"/>
    <property type="match status" value="1"/>
</dbReference>
<evidence type="ECO:0000259" key="7">
    <source>
        <dbReference type="PROSITE" id="PS51782"/>
    </source>
</evidence>
<keyword evidence="10" id="KW-1185">Reference proteome</keyword>
<feature type="region of interest" description="Disordered" evidence="6">
    <location>
        <begin position="294"/>
        <end position="350"/>
    </location>
</feature>
<feature type="region of interest" description="Disordered" evidence="6">
    <location>
        <begin position="171"/>
        <end position="237"/>
    </location>
</feature>
<sequence>MAGRGRTARRHSSHLSRGRRLSSPAYSHSARHLAYLLGTPVPVPRLVPCSVPRLVLLRFPPLHLPTRRSFARALNTRAKTEARASAFYGGSESPNLSFGFIETPFLFRAPVGESRYGGLLLEVLGSLKAGDVPQKKHPEERGAAATMFSSKRLKKKSQSVDITAQGYTGPLVPEAHASQINKPPPVVKTTTSEEEENNAANSQRRNPRRSDLKRYYTIDTGQKKTLEKKDGRRMSFQKPKGTIEYSVESRDSLNSIALKFDTTPNELVQLNKLFSRAVVPGQVLYVPDPEYISSADSSPSLSPISPLSPTSSEAEAEKVTDSDGVPRKEATSSPAHTCARPARVVSSTSEEEEALTEKFLKINCKYITDGKGAVSGVLLVTPNNIMFDPHKTDPLVQEHGCEEYGIMCPIEEVMSAAMYKEITDTKIKESLPPRDLEHLTSGRDLYHTKRIPRSNTDEMELRLRDTGNDSTSTAPRSTEESLSEDVFTESELSPIREELVSSDELRQDKSSGASSESVQTINQAGAECCLSSDAGDSTKTGTDEPSANDSGFGVESEKLTLEFKCEDEQIASVPPAGSSPPKAKQEPSMPTAEPHNAACEVNSESLPAEMDVPSSKISDAETEDKDVTDKGKMSKEKTVDSESEVEELRKLWKSHKMQQAKEQRENVQQTHKEVRHKAGKAVDAHGDGLVISKEKRRHRSHKFLCLRVRRPMRKTFVSVASASMQQYAQRDRKHEYWFAVPQERTDHLYMFFIQWSPDMYGEGGGIASREPGFMVVKKNEESEATEETTTETPAKEWEVVSVAEYHRRIDALNTEELRLLCKRLKITTKEDLNSKHGPALKTDLEPDTLKPNLTEPSDLLLPEQIEKLAKHLPPRTIGYPWTLAFSTAKHGMSIKTLYRTMAAQDSPVLMVIKDSDGQIFGAVASEPFKVSDCFYGTGETFLFTFCPDFEVFKWTGDNMFFIKGDMDSLAFGGGSGEFGLWLDGDLYHGRSHSCKTFANHTLSKKEDFFVQDIEIWSFE</sequence>
<protein>
    <recommendedName>
        <fullName evidence="5">Oxidation resistance protein 1</fullName>
    </recommendedName>
</protein>
<dbReference type="InterPro" id="IPR018392">
    <property type="entry name" value="LysM"/>
</dbReference>
<dbReference type="AlphaFoldDB" id="A0A8C4T5U1"/>
<dbReference type="PROSITE" id="PS51782">
    <property type="entry name" value="LYSM"/>
    <property type="match status" value="1"/>
</dbReference>
<dbReference type="PANTHER" id="PTHR23354">
    <property type="entry name" value="NUCLEOLAR PROTEIN 7/ESTROGEN RECEPTOR COACTIVATOR-RELATED"/>
    <property type="match status" value="1"/>
</dbReference>
<dbReference type="GeneTree" id="ENSGT00940000155187"/>
<feature type="region of interest" description="Disordered" evidence="6">
    <location>
        <begin position="431"/>
        <end position="520"/>
    </location>
</feature>
<keyword evidence="3" id="KW-0496">Mitochondrion</keyword>
<dbReference type="Pfam" id="PF01476">
    <property type="entry name" value="LysM"/>
    <property type="match status" value="1"/>
</dbReference>
<evidence type="ECO:0000313" key="10">
    <source>
        <dbReference type="Proteomes" id="UP000694620"/>
    </source>
</evidence>
<comment type="function">
    <text evidence="4">May be involved in protection from oxidative damage.</text>
</comment>
<dbReference type="GO" id="GO:0005634">
    <property type="term" value="C:nucleus"/>
    <property type="evidence" value="ECO:0007669"/>
    <property type="project" value="TreeGrafter"/>
</dbReference>
<evidence type="ECO:0000259" key="8">
    <source>
        <dbReference type="PROSITE" id="PS51886"/>
    </source>
</evidence>
<dbReference type="SMART" id="SM00584">
    <property type="entry name" value="TLDc"/>
    <property type="match status" value="1"/>
</dbReference>
<feature type="compositionally biased region" description="Basic and acidic residues" evidence="6">
    <location>
        <begin position="315"/>
        <end position="330"/>
    </location>
</feature>
<feature type="domain" description="TLDc" evidence="8">
    <location>
        <begin position="858"/>
        <end position="1019"/>
    </location>
</feature>
<feature type="compositionally biased region" description="Polar residues" evidence="6">
    <location>
        <begin position="510"/>
        <end position="520"/>
    </location>
</feature>
<organism evidence="9 10">
    <name type="scientific">Erpetoichthys calabaricus</name>
    <name type="common">Rope fish</name>
    <name type="synonym">Calamoichthys calabaricus</name>
    <dbReference type="NCBI Taxonomy" id="27687"/>
    <lineage>
        <taxon>Eukaryota</taxon>
        <taxon>Metazoa</taxon>
        <taxon>Chordata</taxon>
        <taxon>Craniata</taxon>
        <taxon>Vertebrata</taxon>
        <taxon>Euteleostomi</taxon>
        <taxon>Actinopterygii</taxon>
        <taxon>Polypteriformes</taxon>
        <taxon>Polypteridae</taxon>
        <taxon>Erpetoichthys</taxon>
    </lineage>
</organism>
<feature type="compositionally biased region" description="Basic and acidic residues" evidence="6">
    <location>
        <begin position="208"/>
        <end position="233"/>
    </location>
</feature>
<feature type="compositionally biased region" description="Polar residues" evidence="6">
    <location>
        <begin position="534"/>
        <end position="549"/>
    </location>
</feature>
<feature type="compositionally biased region" description="Basic and acidic residues" evidence="6">
    <location>
        <begin position="625"/>
        <end position="642"/>
    </location>
</feature>
<dbReference type="Gene3D" id="3.10.350.10">
    <property type="entry name" value="LysM domain"/>
    <property type="match status" value="1"/>
</dbReference>
<gene>
    <name evidence="9" type="primary">OXR1</name>
</gene>
<dbReference type="CDD" id="cd00118">
    <property type="entry name" value="LysM"/>
    <property type="match status" value="1"/>
</dbReference>
<evidence type="ECO:0000256" key="3">
    <source>
        <dbReference type="ARBA" id="ARBA00023128"/>
    </source>
</evidence>
<feature type="domain" description="LysM" evidence="7">
    <location>
        <begin position="243"/>
        <end position="286"/>
    </location>
</feature>
<dbReference type="Ensembl" id="ENSECRT00000026220.1">
    <property type="protein sequence ID" value="ENSECRP00000025678.1"/>
    <property type="gene ID" value="ENSECRG00000017345.1"/>
</dbReference>
<feature type="compositionally biased region" description="Basic residues" evidence="6">
    <location>
        <begin position="1"/>
        <end position="20"/>
    </location>
</feature>
<dbReference type="PROSITE" id="PS51886">
    <property type="entry name" value="TLDC"/>
    <property type="match status" value="1"/>
</dbReference>
<feature type="region of interest" description="Disordered" evidence="6">
    <location>
        <begin position="1"/>
        <end position="24"/>
    </location>
</feature>
<feature type="compositionally biased region" description="Low complexity" evidence="6">
    <location>
        <begin position="294"/>
        <end position="312"/>
    </location>
</feature>
<proteinExistence type="inferred from homology"/>
<evidence type="ECO:0000256" key="5">
    <source>
        <dbReference type="ARBA" id="ARBA00040604"/>
    </source>
</evidence>
<reference evidence="9" key="2">
    <citation type="submission" date="2025-09" db="UniProtKB">
        <authorList>
            <consortium name="Ensembl"/>
        </authorList>
    </citation>
    <scope>IDENTIFICATION</scope>
</reference>
<evidence type="ECO:0000313" key="9">
    <source>
        <dbReference type="Ensembl" id="ENSECRP00000025678.1"/>
    </source>
</evidence>
<evidence type="ECO:0000256" key="6">
    <source>
        <dbReference type="SAM" id="MobiDB-lite"/>
    </source>
</evidence>
<comment type="subcellular location">
    <subcellularLocation>
        <location evidence="1">Mitochondrion</location>
    </subcellularLocation>
</comment>
<dbReference type="InterPro" id="IPR006571">
    <property type="entry name" value="TLDc_dom"/>
</dbReference>
<dbReference type="InterPro" id="IPR036779">
    <property type="entry name" value="LysM_dom_sf"/>
</dbReference>
<reference evidence="9" key="1">
    <citation type="submission" date="2025-08" db="UniProtKB">
        <authorList>
            <consortium name="Ensembl"/>
        </authorList>
    </citation>
    <scope>IDENTIFICATION</scope>
</reference>
<dbReference type="FunFam" id="3.10.350.10:FF:000002">
    <property type="entry name" value="Oxidation resistance protein 1 isoform X1"/>
    <property type="match status" value="1"/>
</dbReference>
<comment type="similarity">
    <text evidence="2">Belongs to the OXR1 family.</text>
</comment>
<dbReference type="SMART" id="SM00257">
    <property type="entry name" value="LysM"/>
    <property type="match status" value="1"/>
</dbReference>
<feature type="region of interest" description="Disordered" evidence="6">
    <location>
        <begin position="532"/>
        <end position="554"/>
    </location>
</feature>
<feature type="compositionally biased region" description="Basic and acidic residues" evidence="6">
    <location>
        <begin position="494"/>
        <end position="509"/>
    </location>
</feature>
<dbReference type="GO" id="GO:0006979">
    <property type="term" value="P:response to oxidative stress"/>
    <property type="evidence" value="ECO:0007669"/>
    <property type="project" value="TreeGrafter"/>
</dbReference>
<evidence type="ECO:0000256" key="1">
    <source>
        <dbReference type="ARBA" id="ARBA00004173"/>
    </source>
</evidence>
<name>A0A8C4T5U1_ERPCA</name>
<feature type="compositionally biased region" description="Basic and acidic residues" evidence="6">
    <location>
        <begin position="455"/>
        <end position="467"/>
    </location>
</feature>
<dbReference type="Proteomes" id="UP000694620">
    <property type="component" value="Unassembled WGS sequence"/>
</dbReference>
<dbReference type="GO" id="GO:0005739">
    <property type="term" value="C:mitochondrion"/>
    <property type="evidence" value="ECO:0007669"/>
    <property type="project" value="UniProtKB-SubCell"/>
</dbReference>
<feature type="compositionally biased region" description="Basic and acidic residues" evidence="6">
    <location>
        <begin position="431"/>
        <end position="447"/>
    </location>
</feature>
<accession>A0A8C4T5U1</accession>
<feature type="region of interest" description="Disordered" evidence="6">
    <location>
        <begin position="571"/>
        <end position="642"/>
    </location>
</feature>